<gene>
    <name evidence="1" type="ORF">HPB49_016723</name>
</gene>
<organism evidence="1 2">
    <name type="scientific">Dermacentor silvarum</name>
    <name type="common">Tick</name>
    <dbReference type="NCBI Taxonomy" id="543639"/>
    <lineage>
        <taxon>Eukaryota</taxon>
        <taxon>Metazoa</taxon>
        <taxon>Ecdysozoa</taxon>
        <taxon>Arthropoda</taxon>
        <taxon>Chelicerata</taxon>
        <taxon>Arachnida</taxon>
        <taxon>Acari</taxon>
        <taxon>Parasitiformes</taxon>
        <taxon>Ixodida</taxon>
        <taxon>Ixodoidea</taxon>
        <taxon>Ixodidae</taxon>
        <taxon>Rhipicephalinae</taxon>
        <taxon>Dermacentor</taxon>
    </lineage>
</organism>
<protein>
    <submittedName>
        <fullName evidence="1">Uncharacterized protein</fullName>
    </submittedName>
</protein>
<evidence type="ECO:0000313" key="1">
    <source>
        <dbReference type="EMBL" id="KAH7960053.1"/>
    </source>
</evidence>
<reference evidence="1" key="1">
    <citation type="submission" date="2020-05" db="EMBL/GenBank/DDBJ databases">
        <title>Large-scale comparative analyses of tick genomes elucidate their genetic diversity and vector capacities.</title>
        <authorList>
            <person name="Jia N."/>
            <person name="Wang J."/>
            <person name="Shi W."/>
            <person name="Du L."/>
            <person name="Sun Y."/>
            <person name="Zhan W."/>
            <person name="Jiang J."/>
            <person name="Wang Q."/>
            <person name="Zhang B."/>
            <person name="Ji P."/>
            <person name="Sakyi L.B."/>
            <person name="Cui X."/>
            <person name="Yuan T."/>
            <person name="Jiang B."/>
            <person name="Yang W."/>
            <person name="Lam T.T.-Y."/>
            <person name="Chang Q."/>
            <person name="Ding S."/>
            <person name="Wang X."/>
            <person name="Zhu J."/>
            <person name="Ruan X."/>
            <person name="Zhao L."/>
            <person name="Wei J."/>
            <person name="Que T."/>
            <person name="Du C."/>
            <person name="Cheng J."/>
            <person name="Dai P."/>
            <person name="Han X."/>
            <person name="Huang E."/>
            <person name="Gao Y."/>
            <person name="Liu J."/>
            <person name="Shao H."/>
            <person name="Ye R."/>
            <person name="Li L."/>
            <person name="Wei W."/>
            <person name="Wang X."/>
            <person name="Wang C."/>
            <person name="Yang T."/>
            <person name="Huo Q."/>
            <person name="Li W."/>
            <person name="Guo W."/>
            <person name="Chen H."/>
            <person name="Zhou L."/>
            <person name="Ni X."/>
            <person name="Tian J."/>
            <person name="Zhou Y."/>
            <person name="Sheng Y."/>
            <person name="Liu T."/>
            <person name="Pan Y."/>
            <person name="Xia L."/>
            <person name="Li J."/>
            <person name="Zhao F."/>
            <person name="Cao W."/>
        </authorList>
    </citation>
    <scope>NUCLEOTIDE SEQUENCE</scope>
    <source>
        <strain evidence="1">Dsil-2018</strain>
    </source>
</reference>
<dbReference type="Proteomes" id="UP000821865">
    <property type="component" value="Chromosome 3"/>
</dbReference>
<comment type="caution">
    <text evidence="1">The sequence shown here is derived from an EMBL/GenBank/DDBJ whole genome shotgun (WGS) entry which is preliminary data.</text>
</comment>
<evidence type="ECO:0000313" key="2">
    <source>
        <dbReference type="Proteomes" id="UP000821865"/>
    </source>
</evidence>
<dbReference type="EMBL" id="CM023472">
    <property type="protein sequence ID" value="KAH7960053.1"/>
    <property type="molecule type" value="Genomic_DNA"/>
</dbReference>
<keyword evidence="2" id="KW-1185">Reference proteome</keyword>
<proteinExistence type="predicted"/>
<sequence>MTPPHWGAPIRNLLVYKGIDFVDKRYKFGPAPGYDHEEWLKEKFTLGLRFPNLPYYIDEDVKLTQSLAILRYLGRKHGLAAKNDKELVELDVLEQQARDLRCPSLATGRVLKSYAENIKDMLEPWSRHLASRKWALGDRLTYVDFVLYEGLDWHREFKPEALAKYPPLVDYLRRFEELPNVKEHFASGKYKKWPITCPRRPWGYYK</sequence>
<name>A0ACB8D6P4_DERSI</name>
<accession>A0ACB8D6P4</accession>